<gene>
    <name evidence="3" type="primary">rgs5b</name>
</gene>
<sequence>MSPSRANIRSCPPAQRTDQLSSEWRKTTLTGSKHQTPCAEDWTRCRAPAWRGETRTLLTPSAAGIRRRSDVFDPFPCRAKELKALFGSLLQKSDHSLNSQAKKNEKHKLNREEPFTWKESFDKLLSSQNGLCLFRAFLVSEFSEENIAFYLACEDYKETKPSKQAAKARNIYEEFVRSDAPREVNLDHATKAITKENIEEPSESCFDLAQSKIYTLMEKDCYPRFLKSPTYLEVTRKVKSG</sequence>
<accession>A0A674MH76</accession>
<dbReference type="SMART" id="SM00315">
    <property type="entry name" value="RGS"/>
    <property type="match status" value="1"/>
</dbReference>
<dbReference type="OMA" id="PSQSCFN"/>
<dbReference type="PANTHER" id="PTHR10845:SF265">
    <property type="entry name" value="REGULATOR OF G PROTEIN-SIGNALING 5B"/>
    <property type="match status" value="1"/>
</dbReference>
<dbReference type="Ensembl" id="ENSTRUT00000063326.1">
    <property type="protein sequence ID" value="ENSTRUP00000060503.1"/>
    <property type="gene ID" value="ENSTRUG00000010340.3"/>
</dbReference>
<evidence type="ECO:0000313" key="4">
    <source>
        <dbReference type="Proteomes" id="UP000005226"/>
    </source>
</evidence>
<feature type="compositionally biased region" description="Polar residues" evidence="1">
    <location>
        <begin position="16"/>
        <end position="35"/>
    </location>
</feature>
<dbReference type="SUPFAM" id="SSF48097">
    <property type="entry name" value="Regulator of G-protein signaling, RGS"/>
    <property type="match status" value="1"/>
</dbReference>
<dbReference type="Gene3D" id="1.10.167.10">
    <property type="entry name" value="Regulator of G-protein Signalling 4, domain 2"/>
    <property type="match status" value="1"/>
</dbReference>
<dbReference type="Proteomes" id="UP000005226">
    <property type="component" value="Chromosome 22"/>
</dbReference>
<evidence type="ECO:0000259" key="2">
    <source>
        <dbReference type="PROSITE" id="PS50132"/>
    </source>
</evidence>
<dbReference type="InterPro" id="IPR036305">
    <property type="entry name" value="RGS_sf"/>
</dbReference>
<dbReference type="InParanoid" id="A0A674MH76"/>
<dbReference type="PROSITE" id="PS50132">
    <property type="entry name" value="RGS"/>
    <property type="match status" value="1"/>
</dbReference>
<dbReference type="Pfam" id="PF00615">
    <property type="entry name" value="RGS"/>
    <property type="match status" value="1"/>
</dbReference>
<dbReference type="InterPro" id="IPR024066">
    <property type="entry name" value="RGS_subdom1/3"/>
</dbReference>
<dbReference type="PRINTS" id="PR01301">
    <property type="entry name" value="RGSPROTEIN"/>
</dbReference>
<dbReference type="AlphaFoldDB" id="A0A674MH76"/>
<dbReference type="InterPro" id="IPR016137">
    <property type="entry name" value="RGS"/>
</dbReference>
<evidence type="ECO:0000313" key="3">
    <source>
        <dbReference type="Ensembl" id="ENSTRUP00000060503.1"/>
    </source>
</evidence>
<proteinExistence type="predicted"/>
<protein>
    <submittedName>
        <fullName evidence="3">Regulator of G protein signaling 5b</fullName>
    </submittedName>
</protein>
<reference evidence="3" key="2">
    <citation type="submission" date="2025-08" db="UniProtKB">
        <authorList>
            <consortium name="Ensembl"/>
        </authorList>
    </citation>
    <scope>IDENTIFICATION</scope>
</reference>
<reference evidence="3 4" key="1">
    <citation type="journal article" date="2011" name="Genome Biol. Evol.">
        <title>Integration of the genetic map and genome assembly of fugu facilitates insights into distinct features of genome evolution in teleosts and mammals.</title>
        <authorList>
            <person name="Kai W."/>
            <person name="Kikuchi K."/>
            <person name="Tohari S."/>
            <person name="Chew A.K."/>
            <person name="Tay A."/>
            <person name="Fujiwara A."/>
            <person name="Hosoya S."/>
            <person name="Suetake H."/>
            <person name="Naruse K."/>
            <person name="Brenner S."/>
            <person name="Suzuki Y."/>
            <person name="Venkatesh B."/>
        </authorList>
    </citation>
    <scope>NUCLEOTIDE SEQUENCE [LARGE SCALE GENOMIC DNA]</scope>
</reference>
<keyword evidence="4" id="KW-1185">Reference proteome</keyword>
<organism evidence="3 4">
    <name type="scientific">Takifugu rubripes</name>
    <name type="common">Japanese pufferfish</name>
    <name type="synonym">Fugu rubripes</name>
    <dbReference type="NCBI Taxonomy" id="31033"/>
    <lineage>
        <taxon>Eukaryota</taxon>
        <taxon>Metazoa</taxon>
        <taxon>Chordata</taxon>
        <taxon>Craniata</taxon>
        <taxon>Vertebrata</taxon>
        <taxon>Euteleostomi</taxon>
        <taxon>Actinopterygii</taxon>
        <taxon>Neopterygii</taxon>
        <taxon>Teleostei</taxon>
        <taxon>Neoteleostei</taxon>
        <taxon>Acanthomorphata</taxon>
        <taxon>Eupercaria</taxon>
        <taxon>Tetraodontiformes</taxon>
        <taxon>Tetradontoidea</taxon>
        <taxon>Tetraodontidae</taxon>
        <taxon>Takifugu</taxon>
    </lineage>
</organism>
<dbReference type="GeneTree" id="ENSGT00940000164081"/>
<feature type="region of interest" description="Disordered" evidence="1">
    <location>
        <begin position="1"/>
        <end position="35"/>
    </location>
</feature>
<dbReference type="InterPro" id="IPR044926">
    <property type="entry name" value="RGS_subdomain_2"/>
</dbReference>
<dbReference type="PANTHER" id="PTHR10845">
    <property type="entry name" value="REGULATOR OF G PROTEIN SIGNALING"/>
    <property type="match status" value="1"/>
</dbReference>
<name>A0A674MH76_TAKRU</name>
<dbReference type="Gene3D" id="1.10.196.10">
    <property type="match status" value="1"/>
</dbReference>
<reference evidence="3" key="3">
    <citation type="submission" date="2025-09" db="UniProtKB">
        <authorList>
            <consortium name="Ensembl"/>
        </authorList>
    </citation>
    <scope>IDENTIFICATION</scope>
</reference>
<feature type="domain" description="RGS" evidence="2">
    <location>
        <begin position="120"/>
        <end position="235"/>
    </location>
</feature>
<evidence type="ECO:0000256" key="1">
    <source>
        <dbReference type="SAM" id="MobiDB-lite"/>
    </source>
</evidence>
<dbReference type="FunFam" id="1.10.167.10:FF:000001">
    <property type="entry name" value="Putative regulator of g-protein signaling 12"/>
    <property type="match status" value="1"/>
</dbReference>